<dbReference type="eggNOG" id="COG5011">
    <property type="taxonomic scope" value="Bacteria"/>
</dbReference>
<gene>
    <name evidence="2" type="ORF">BRYFOR_09593</name>
</gene>
<proteinExistence type="predicted"/>
<dbReference type="AlphaFoldDB" id="C6LLP5"/>
<dbReference type="NCBIfam" id="TIGR03936">
    <property type="entry name" value="sam_1_link_chp"/>
    <property type="match status" value="1"/>
</dbReference>
<reference evidence="2" key="1">
    <citation type="submission" date="2009-07" db="EMBL/GenBank/DDBJ databases">
        <authorList>
            <person name="Weinstock G."/>
            <person name="Sodergren E."/>
            <person name="Clifton S."/>
            <person name="Fulton L."/>
            <person name="Fulton B."/>
            <person name="Courtney L."/>
            <person name="Fronick C."/>
            <person name="Harrison M."/>
            <person name="Strong C."/>
            <person name="Farmer C."/>
            <person name="Delahaunty K."/>
            <person name="Markovic C."/>
            <person name="Hall O."/>
            <person name="Minx P."/>
            <person name="Tomlinson C."/>
            <person name="Mitreva M."/>
            <person name="Nelson J."/>
            <person name="Hou S."/>
            <person name="Wollam A."/>
            <person name="Pepin K.H."/>
            <person name="Johnson M."/>
            <person name="Bhonagiri V."/>
            <person name="Nash W.E."/>
            <person name="Warren W."/>
            <person name="Chinwalla A."/>
            <person name="Mardis E.R."/>
            <person name="Wilson R.K."/>
        </authorList>
    </citation>
    <scope>NUCLEOTIDE SEQUENCE [LARGE SCALE GENOMIC DNA]</scope>
    <source>
        <strain evidence="2">DSM 14469</strain>
    </source>
</reference>
<sequence>MEEVSVLKIRIKFSKHGAMKFIGHLDMMRFFQKVLRRAEIDIAFTEGFSPHMVMSFALPLGVGMTSDSEYVDIEIKTPVSSQEALRRLNAVMVEGVHVTSFRRIEEGKASKAMSLVAAADFTVAFREGCEPPQGWQASWEAFLAQEQIIVCKKTKKREKEEDIRPMIYRGECRDGKICMQLAAGSAANLKPELVLQAFAGFIGWEMPEFALLVNRDELYADTGEEEHTFVPLENLGEDIEE</sequence>
<dbReference type="Proteomes" id="UP000005561">
    <property type="component" value="Unassembled WGS sequence"/>
</dbReference>
<organism evidence="2 3">
    <name type="scientific">Marvinbryantia formatexigens DSM 14469</name>
    <dbReference type="NCBI Taxonomy" id="478749"/>
    <lineage>
        <taxon>Bacteria</taxon>
        <taxon>Bacillati</taxon>
        <taxon>Bacillota</taxon>
        <taxon>Clostridia</taxon>
        <taxon>Lachnospirales</taxon>
        <taxon>Lachnospiraceae</taxon>
        <taxon>Marvinbryantia</taxon>
    </lineage>
</organism>
<protein>
    <submittedName>
        <fullName evidence="2">Radical SAM-linked protein</fullName>
    </submittedName>
</protein>
<dbReference type="Pfam" id="PF10105">
    <property type="entry name" value="DUF2344"/>
    <property type="match status" value="1"/>
</dbReference>
<dbReference type="STRING" id="168384.SAMN05660368_00240"/>
<evidence type="ECO:0000259" key="1">
    <source>
        <dbReference type="Pfam" id="PF10105"/>
    </source>
</evidence>
<comment type="caution">
    <text evidence="2">The sequence shown here is derived from an EMBL/GenBank/DDBJ whole genome shotgun (WGS) entry which is preliminary data.</text>
</comment>
<dbReference type="EMBL" id="ACCL02000032">
    <property type="protein sequence ID" value="EET58436.1"/>
    <property type="molecule type" value="Genomic_DNA"/>
</dbReference>
<feature type="domain" description="DUF2344" evidence="1">
    <location>
        <begin position="8"/>
        <end position="191"/>
    </location>
</feature>
<name>C6LLP5_9FIRM</name>
<dbReference type="InterPro" id="IPR018768">
    <property type="entry name" value="DUF2344"/>
</dbReference>
<accession>C6LLP5</accession>
<evidence type="ECO:0000313" key="2">
    <source>
        <dbReference type="EMBL" id="EET58436.1"/>
    </source>
</evidence>
<evidence type="ECO:0000313" key="3">
    <source>
        <dbReference type="Proteomes" id="UP000005561"/>
    </source>
</evidence>
<keyword evidence="3" id="KW-1185">Reference proteome</keyword>